<accession>A0A385YYK1</accession>
<reference evidence="4" key="1">
    <citation type="submission" date="2018-09" db="EMBL/GenBank/DDBJ databases">
        <authorList>
            <person name="Zhu H."/>
        </authorList>
    </citation>
    <scope>NUCLEOTIDE SEQUENCE [LARGE SCALE GENOMIC DNA]</scope>
    <source>
        <strain evidence="4">K2R23-3</strain>
    </source>
</reference>
<organism evidence="3 4">
    <name type="scientific">Paenisporosarcina cavernae</name>
    <dbReference type="NCBI Taxonomy" id="2320858"/>
    <lineage>
        <taxon>Bacteria</taxon>
        <taxon>Bacillati</taxon>
        <taxon>Bacillota</taxon>
        <taxon>Bacilli</taxon>
        <taxon>Bacillales</taxon>
        <taxon>Caryophanaceae</taxon>
        <taxon>Paenisporosarcina</taxon>
    </lineage>
</organism>
<dbReference type="SUPFAM" id="SSF46600">
    <property type="entry name" value="C-terminal UvrC-binding domain of UvrB"/>
    <property type="match status" value="1"/>
</dbReference>
<dbReference type="RefSeq" id="WP_119884356.1">
    <property type="nucleotide sequence ID" value="NZ_CP032418.1"/>
</dbReference>
<keyword evidence="1" id="KW-0175">Coiled coil</keyword>
<dbReference type="EMBL" id="CP032418">
    <property type="protein sequence ID" value="AYC30643.1"/>
    <property type="molecule type" value="Genomic_DNA"/>
</dbReference>
<feature type="domain" description="UVR" evidence="2">
    <location>
        <begin position="136"/>
        <end position="171"/>
    </location>
</feature>
<evidence type="ECO:0000313" key="4">
    <source>
        <dbReference type="Proteomes" id="UP000265725"/>
    </source>
</evidence>
<proteinExistence type="predicted"/>
<keyword evidence="4" id="KW-1185">Reference proteome</keyword>
<evidence type="ECO:0000256" key="1">
    <source>
        <dbReference type="SAM" id="Coils"/>
    </source>
</evidence>
<feature type="coiled-coil region" evidence="1">
    <location>
        <begin position="132"/>
        <end position="178"/>
    </location>
</feature>
<dbReference type="KEGG" id="paek:D3873_12720"/>
<dbReference type="GO" id="GO:0008270">
    <property type="term" value="F:zinc ion binding"/>
    <property type="evidence" value="ECO:0007669"/>
    <property type="project" value="TreeGrafter"/>
</dbReference>
<dbReference type="AlphaFoldDB" id="A0A385YYK1"/>
<evidence type="ECO:0000313" key="3">
    <source>
        <dbReference type="EMBL" id="AYC30643.1"/>
    </source>
</evidence>
<dbReference type="GO" id="GO:0046870">
    <property type="term" value="F:cadmium ion binding"/>
    <property type="evidence" value="ECO:0007669"/>
    <property type="project" value="TreeGrafter"/>
</dbReference>
<dbReference type="InterPro" id="IPR001943">
    <property type="entry name" value="UVR_dom"/>
</dbReference>
<dbReference type="GO" id="GO:1990170">
    <property type="term" value="P:stress response to cadmium ion"/>
    <property type="evidence" value="ECO:0007669"/>
    <property type="project" value="TreeGrafter"/>
</dbReference>
<dbReference type="OrthoDB" id="9788704at2"/>
<dbReference type="Pfam" id="PF02151">
    <property type="entry name" value="UVR"/>
    <property type="match status" value="1"/>
</dbReference>
<protein>
    <submittedName>
        <fullName evidence="3">Nucleotide excision repair protein</fullName>
    </submittedName>
</protein>
<dbReference type="GO" id="GO:0050897">
    <property type="term" value="F:cobalt ion binding"/>
    <property type="evidence" value="ECO:0007669"/>
    <property type="project" value="TreeGrafter"/>
</dbReference>
<dbReference type="PANTHER" id="PTHR38430:SF1">
    <property type="entry name" value="PROTEIN-ARGININE KINASE ACTIVATOR PROTEIN"/>
    <property type="match status" value="1"/>
</dbReference>
<dbReference type="PROSITE" id="PS50151">
    <property type="entry name" value="UVR"/>
    <property type="match status" value="1"/>
</dbReference>
<gene>
    <name evidence="3" type="ORF">D3873_12720</name>
</gene>
<evidence type="ECO:0000259" key="2">
    <source>
        <dbReference type="PROSITE" id="PS50151"/>
    </source>
</evidence>
<dbReference type="PANTHER" id="PTHR38430">
    <property type="entry name" value="PROTEIN-ARGININE KINASE ACTIVATOR PROTEIN"/>
    <property type="match status" value="1"/>
</dbReference>
<dbReference type="Proteomes" id="UP000265725">
    <property type="component" value="Chromosome"/>
</dbReference>
<dbReference type="Gene3D" id="4.10.860.10">
    <property type="entry name" value="UVR domain"/>
    <property type="match status" value="1"/>
</dbReference>
<dbReference type="PIRSF" id="PIRSF015034">
    <property type="entry name" value="YacH"/>
    <property type="match status" value="1"/>
</dbReference>
<sequence>MICENCKQRPAKVTVTQVVNGEQVNRHYCEVCAQNLHPFHVEAAHQDPLAIHQLLQNWFNVPTQESTQRAQSDQPLKCDTCDWTFRQFLNKGKFGCADCYDSFRKQLPGVFKRLHNGNTKHVGKTPGGFERVIELKKQIESLRAQMQEAVAEENFEEAATLRDEARMLEEQLKNGADSA</sequence>
<dbReference type="InterPro" id="IPR036876">
    <property type="entry name" value="UVR_dom_sf"/>
</dbReference>
<name>A0A385YYK1_9BACL</name>
<dbReference type="GO" id="GO:0005507">
    <property type="term" value="F:copper ion binding"/>
    <property type="evidence" value="ECO:0007669"/>
    <property type="project" value="TreeGrafter"/>
</dbReference>
<dbReference type="GO" id="GO:1990169">
    <property type="term" value="P:stress response to copper ion"/>
    <property type="evidence" value="ECO:0007669"/>
    <property type="project" value="TreeGrafter"/>
</dbReference>
<dbReference type="InterPro" id="IPR025542">
    <property type="entry name" value="YacH"/>
</dbReference>